<evidence type="ECO:0000256" key="1">
    <source>
        <dbReference type="SAM" id="SignalP"/>
    </source>
</evidence>
<sequence>MKFSRIATVMLLCVCFTSAGAGAETVQYQCDGNSTGFKVDTSSSTVTLESYGYFGNFTIIPPVHLTRSTAQWQMKNKLDASCSYVANATFYKITNPITITTQCPSANGAQVVFSGKCQGGGGTQTFYCCAKE</sequence>
<proteinExistence type="predicted"/>
<dbReference type="HOGENOM" id="CLU_1914063_0_0_7"/>
<evidence type="ECO:0000313" key="3">
    <source>
        <dbReference type="Proteomes" id="UP000002420"/>
    </source>
</evidence>
<dbReference type="KEGG" id="glo:Glov_0744"/>
<reference evidence="2 3" key="1">
    <citation type="submission" date="2008-05" db="EMBL/GenBank/DDBJ databases">
        <title>Complete sequence of chromosome of Geobacter lovleyi SZ.</title>
        <authorList>
            <consortium name="US DOE Joint Genome Institute"/>
            <person name="Lucas S."/>
            <person name="Copeland A."/>
            <person name="Lapidus A."/>
            <person name="Glavina del Rio T."/>
            <person name="Dalin E."/>
            <person name="Tice H."/>
            <person name="Bruce D."/>
            <person name="Goodwin L."/>
            <person name="Pitluck S."/>
            <person name="Chertkov O."/>
            <person name="Meincke L."/>
            <person name="Brettin T."/>
            <person name="Detter J.C."/>
            <person name="Han C."/>
            <person name="Tapia R."/>
            <person name="Kuske C.R."/>
            <person name="Schmutz J."/>
            <person name="Larimer F."/>
            <person name="Land M."/>
            <person name="Hauser L."/>
            <person name="Kyrpides N."/>
            <person name="Mikhailova N."/>
            <person name="Sung Y."/>
            <person name="Fletcher K.E."/>
            <person name="Ritalahti K.M."/>
            <person name="Loeffler F.E."/>
            <person name="Richardson P."/>
        </authorList>
    </citation>
    <scope>NUCLEOTIDE SEQUENCE [LARGE SCALE GENOMIC DNA]</scope>
    <source>
        <strain evidence="3">ATCC BAA-1151 / DSM 17278 / SZ</strain>
    </source>
</reference>
<dbReference type="EMBL" id="CP001089">
    <property type="protein sequence ID" value="ACD94470.1"/>
    <property type="molecule type" value="Genomic_DNA"/>
</dbReference>
<name>B3E4F5_TRIL1</name>
<dbReference type="Proteomes" id="UP000002420">
    <property type="component" value="Chromosome"/>
</dbReference>
<keyword evidence="1" id="KW-0732">Signal</keyword>
<dbReference type="STRING" id="398767.Glov_0744"/>
<feature type="signal peptide" evidence="1">
    <location>
        <begin position="1"/>
        <end position="23"/>
    </location>
</feature>
<accession>B3E4F5</accession>
<protein>
    <submittedName>
        <fullName evidence="2">Uncharacterized protein</fullName>
    </submittedName>
</protein>
<dbReference type="RefSeq" id="WP_012468826.1">
    <property type="nucleotide sequence ID" value="NC_010814.1"/>
</dbReference>
<feature type="chain" id="PRO_5002786016" evidence="1">
    <location>
        <begin position="24"/>
        <end position="132"/>
    </location>
</feature>
<keyword evidence="3" id="KW-1185">Reference proteome</keyword>
<gene>
    <name evidence="2" type="ordered locus">Glov_0744</name>
</gene>
<organism evidence="2 3">
    <name type="scientific">Trichlorobacter lovleyi (strain ATCC BAA-1151 / DSM 17278 / SZ)</name>
    <name type="common">Geobacter lovleyi</name>
    <dbReference type="NCBI Taxonomy" id="398767"/>
    <lineage>
        <taxon>Bacteria</taxon>
        <taxon>Pseudomonadati</taxon>
        <taxon>Thermodesulfobacteriota</taxon>
        <taxon>Desulfuromonadia</taxon>
        <taxon>Geobacterales</taxon>
        <taxon>Geobacteraceae</taxon>
        <taxon>Trichlorobacter</taxon>
    </lineage>
</organism>
<evidence type="ECO:0000313" key="2">
    <source>
        <dbReference type="EMBL" id="ACD94470.1"/>
    </source>
</evidence>
<dbReference type="AlphaFoldDB" id="B3E4F5"/>